<reference evidence="2 3" key="1">
    <citation type="submission" date="2019-01" db="EMBL/GenBank/DDBJ databases">
        <title>Novel species of Nocardioides.</title>
        <authorList>
            <person name="Liu Q."/>
            <person name="Xin Y.-H."/>
        </authorList>
    </citation>
    <scope>NUCLEOTIDE SEQUENCE [LARGE SCALE GENOMIC DNA]</scope>
    <source>
        <strain evidence="2 3">CGMCC 4.6875</strain>
    </source>
</reference>
<comment type="caution">
    <text evidence="2">The sequence shown here is derived from an EMBL/GenBank/DDBJ whole genome shotgun (WGS) entry which is preliminary data.</text>
</comment>
<proteinExistence type="predicted"/>
<feature type="transmembrane region" description="Helical" evidence="1">
    <location>
        <begin position="56"/>
        <end position="78"/>
    </location>
</feature>
<evidence type="ECO:0000313" key="2">
    <source>
        <dbReference type="EMBL" id="RYC00254.1"/>
    </source>
</evidence>
<evidence type="ECO:0000256" key="1">
    <source>
        <dbReference type="SAM" id="Phobius"/>
    </source>
</evidence>
<evidence type="ECO:0000313" key="3">
    <source>
        <dbReference type="Proteomes" id="UP000293291"/>
    </source>
</evidence>
<feature type="transmembrane region" description="Helical" evidence="1">
    <location>
        <begin position="90"/>
        <end position="109"/>
    </location>
</feature>
<gene>
    <name evidence="2" type="ORF">EUA07_14020</name>
</gene>
<dbReference type="Proteomes" id="UP000293291">
    <property type="component" value="Unassembled WGS sequence"/>
</dbReference>
<name>A0A4Q2SCZ6_9ACTN</name>
<keyword evidence="1" id="KW-1133">Transmembrane helix</keyword>
<keyword evidence="1" id="KW-0472">Membrane</keyword>
<dbReference type="EMBL" id="SDWU01000015">
    <property type="protein sequence ID" value="RYC00254.1"/>
    <property type="molecule type" value="Genomic_DNA"/>
</dbReference>
<protein>
    <submittedName>
        <fullName evidence="2">Uncharacterized protein</fullName>
    </submittedName>
</protein>
<feature type="transmembrane region" description="Helical" evidence="1">
    <location>
        <begin position="21"/>
        <end position="44"/>
    </location>
</feature>
<keyword evidence="3" id="KW-1185">Reference proteome</keyword>
<keyword evidence="1" id="KW-0812">Transmembrane</keyword>
<organism evidence="2 3">
    <name type="scientific">Nocardioides ganghwensis</name>
    <dbReference type="NCBI Taxonomy" id="252230"/>
    <lineage>
        <taxon>Bacteria</taxon>
        <taxon>Bacillati</taxon>
        <taxon>Actinomycetota</taxon>
        <taxon>Actinomycetes</taxon>
        <taxon>Propionibacteriales</taxon>
        <taxon>Nocardioidaceae</taxon>
        <taxon>Nocardioides</taxon>
    </lineage>
</organism>
<dbReference type="AlphaFoldDB" id="A0A4Q2SCZ6"/>
<dbReference type="RefSeq" id="WP_129455805.1">
    <property type="nucleotide sequence ID" value="NZ_JACXYX010000016.1"/>
</dbReference>
<sequence>MMTTPSHAHRGMHWAPVTRTGTWALSLAGLALGGTVATAIAFSAGLERAESFSDNWLLTAAGFAILASAAASTVVGLVARIRHHDHGWSVVAAVVVGALLTALMLQQVAEGLGWMSG</sequence>
<accession>A0A4Q2SCZ6</accession>